<evidence type="ECO:0000313" key="2">
    <source>
        <dbReference type="Proteomes" id="UP000307562"/>
    </source>
</evidence>
<evidence type="ECO:0008006" key="3">
    <source>
        <dbReference type="Google" id="ProtNLM"/>
    </source>
</evidence>
<dbReference type="KEGG" id="npl:FGF80_15745"/>
<sequence length="227" mass="23980">MASHRRTLLTRLGGVIAGGGALLGTSAFSTVDATRTVAVDIAGDANAFLGIEPGAEGDGYVRENGTVEIDLTAMEDGRHGVSKHAVTAVDRLLEVTNNGPTEIAVGFNDEYALEHGDYDEPPGGWGYTVNTDETAVVVGWASPLPAEMDHSLAAVRPRLVTTGFERSTLVDGRLKDEVDSKTERTIRPGDRLNIGVIVDTRASTVTANPIPESLDETISIYAETTTT</sequence>
<keyword evidence="2" id="KW-1185">Reference proteome</keyword>
<organism evidence="1 2">
    <name type="scientific">Natrinema pallidum</name>
    <dbReference type="NCBI Taxonomy" id="69527"/>
    <lineage>
        <taxon>Archaea</taxon>
        <taxon>Methanobacteriati</taxon>
        <taxon>Methanobacteriota</taxon>
        <taxon>Stenosarchaea group</taxon>
        <taxon>Halobacteria</taxon>
        <taxon>Halobacteriales</taxon>
        <taxon>Natrialbaceae</taxon>
        <taxon>Natrinema</taxon>
    </lineage>
</organism>
<dbReference type="AlphaFoldDB" id="A0A4P9TID1"/>
<evidence type="ECO:0000313" key="1">
    <source>
        <dbReference type="EMBL" id="QCW04587.1"/>
    </source>
</evidence>
<name>A0A4P9TID1_9EURY</name>
<gene>
    <name evidence="1" type="ORF">FGF80_15745</name>
</gene>
<accession>A0A4P9TID1</accession>
<dbReference type="EMBL" id="CP040637">
    <property type="protein sequence ID" value="QCW04587.1"/>
    <property type="molecule type" value="Genomic_DNA"/>
</dbReference>
<dbReference type="Proteomes" id="UP000307562">
    <property type="component" value="Chromosome"/>
</dbReference>
<proteinExistence type="predicted"/>
<protein>
    <recommendedName>
        <fullName evidence="3">DUF1102 domain-containing protein</fullName>
    </recommendedName>
</protein>
<reference evidence="2" key="1">
    <citation type="submission" date="2019-05" db="EMBL/GenBank/DDBJ databases">
        <title>Complete Genome Sequence and Methylation Pattern of the Halophilic Archaeon Natrinema pallidum BOL6-1.</title>
        <authorList>
            <person name="DasSarma P."/>
            <person name="DasSarma B.P."/>
            <person name="DasSarma S.L."/>
            <person name="Martinez F.L."/>
            <person name="Guzman D."/>
            <person name="Roberts R.J."/>
            <person name="DasSarma S."/>
        </authorList>
    </citation>
    <scope>NUCLEOTIDE SEQUENCE [LARGE SCALE GENOMIC DNA]</scope>
    <source>
        <strain evidence="2">BOL6-1</strain>
    </source>
</reference>